<reference evidence="2" key="1">
    <citation type="submission" date="2021-01" db="EMBL/GenBank/DDBJ databases">
        <title>Whole genome shotgun sequence of Rugosimonospora africana NBRC 104875.</title>
        <authorList>
            <person name="Komaki H."/>
            <person name="Tamura T."/>
        </authorList>
    </citation>
    <scope>NUCLEOTIDE SEQUENCE</scope>
    <source>
        <strain evidence="2">NBRC 104875</strain>
    </source>
</reference>
<feature type="transmembrane region" description="Helical" evidence="1">
    <location>
        <begin position="292"/>
        <end position="314"/>
    </location>
</feature>
<keyword evidence="1" id="KW-0812">Transmembrane</keyword>
<proteinExistence type="predicted"/>
<feature type="transmembrane region" description="Helical" evidence="1">
    <location>
        <begin position="224"/>
        <end position="242"/>
    </location>
</feature>
<feature type="transmembrane region" description="Helical" evidence="1">
    <location>
        <begin position="197"/>
        <end position="218"/>
    </location>
</feature>
<dbReference type="EMBL" id="BONZ01000007">
    <property type="protein sequence ID" value="GIH12485.1"/>
    <property type="molecule type" value="Genomic_DNA"/>
</dbReference>
<dbReference type="Proteomes" id="UP000642748">
    <property type="component" value="Unassembled WGS sequence"/>
</dbReference>
<protein>
    <submittedName>
        <fullName evidence="2">Uncharacterized protein</fullName>
    </submittedName>
</protein>
<dbReference type="AlphaFoldDB" id="A0A8J3QMM4"/>
<sequence length="336" mass="35251">MSGRQDRLERHYRRLLLAYPAAYRVERGDEIVGTYLEAAGSDQRLPSVADATDVLRGGMRQHLRANRAAGLAAGASVAATFALTAAVVLAAVWLAYIELPPAPSWLVTRQVSPFWSLGAVVWIAWLGAGLAALALPARLTRWVVLAALAATVAAEPVAALSGYDRPPLLVLVPQLALGMLALGWPTRPTWTSRMAPAIAGTAALLFTVRIGGAGHYYRGIDSEVLAVGAIVLLAGSLLLAGFSRALHGDNRGLWAVLLLLLPIGLLAIDPLAGVVSEVTGQAGPYGNQPNEWPMLAGVTVVVTILATGAVPLVIGLRARLIRQRPGLCPTCGKSRT</sequence>
<comment type="caution">
    <text evidence="2">The sequence shown here is derived from an EMBL/GenBank/DDBJ whole genome shotgun (WGS) entry which is preliminary data.</text>
</comment>
<keyword evidence="1" id="KW-1133">Transmembrane helix</keyword>
<keyword evidence="1" id="KW-0472">Membrane</keyword>
<feature type="transmembrane region" description="Helical" evidence="1">
    <location>
        <begin position="69"/>
        <end position="94"/>
    </location>
</feature>
<gene>
    <name evidence="2" type="ORF">Raf01_06570</name>
</gene>
<dbReference type="RefSeq" id="WP_203916207.1">
    <property type="nucleotide sequence ID" value="NZ_BONZ01000007.1"/>
</dbReference>
<name>A0A8J3QMM4_9ACTN</name>
<evidence type="ECO:0000313" key="2">
    <source>
        <dbReference type="EMBL" id="GIH12485.1"/>
    </source>
</evidence>
<evidence type="ECO:0000256" key="1">
    <source>
        <dbReference type="SAM" id="Phobius"/>
    </source>
</evidence>
<evidence type="ECO:0000313" key="3">
    <source>
        <dbReference type="Proteomes" id="UP000642748"/>
    </source>
</evidence>
<feature type="transmembrane region" description="Helical" evidence="1">
    <location>
        <begin position="168"/>
        <end position="185"/>
    </location>
</feature>
<feature type="transmembrane region" description="Helical" evidence="1">
    <location>
        <begin position="114"/>
        <end position="135"/>
    </location>
</feature>
<accession>A0A8J3QMM4</accession>
<feature type="transmembrane region" description="Helical" evidence="1">
    <location>
        <begin position="254"/>
        <end position="272"/>
    </location>
</feature>
<keyword evidence="3" id="KW-1185">Reference proteome</keyword>
<organism evidence="2 3">
    <name type="scientific">Rugosimonospora africana</name>
    <dbReference type="NCBI Taxonomy" id="556532"/>
    <lineage>
        <taxon>Bacteria</taxon>
        <taxon>Bacillati</taxon>
        <taxon>Actinomycetota</taxon>
        <taxon>Actinomycetes</taxon>
        <taxon>Micromonosporales</taxon>
        <taxon>Micromonosporaceae</taxon>
        <taxon>Rugosimonospora</taxon>
    </lineage>
</organism>
<feature type="transmembrane region" description="Helical" evidence="1">
    <location>
        <begin position="142"/>
        <end position="162"/>
    </location>
</feature>